<accession>J3YSZ5</accession>
<dbReference type="SUPFAM" id="SSF69721">
    <property type="entry name" value="DsrC, the gamma subunit of dissimilatory sulfite reductase"/>
    <property type="match status" value="1"/>
</dbReference>
<dbReference type="STRING" id="134287.A35E_00167"/>
<protein>
    <recommendedName>
        <fullName evidence="6">Sulfurtransferase</fullName>
        <ecNumber evidence="6">2.8.1.-</ecNumber>
    </recommendedName>
</protein>
<dbReference type="PIRSF" id="PIRSF006223">
    <property type="entry name" value="DsrC_TusE"/>
    <property type="match status" value="1"/>
</dbReference>
<dbReference type="KEGG" id="sehc:A35E_00167"/>
<dbReference type="Proteomes" id="UP000003937">
    <property type="component" value="Chromosome"/>
</dbReference>
<dbReference type="GO" id="GO:0005737">
    <property type="term" value="C:cytoplasm"/>
    <property type="evidence" value="ECO:0007669"/>
    <property type="project" value="UniProtKB-SubCell"/>
</dbReference>
<dbReference type="GO" id="GO:0097163">
    <property type="term" value="F:sulfur carrier activity"/>
    <property type="evidence" value="ECO:0007669"/>
    <property type="project" value="TreeGrafter"/>
</dbReference>
<evidence type="ECO:0000256" key="2">
    <source>
        <dbReference type="ARBA" id="ARBA00022490"/>
    </source>
</evidence>
<dbReference type="Pfam" id="PF04358">
    <property type="entry name" value="DsrC"/>
    <property type="match status" value="1"/>
</dbReference>
<comment type="function">
    <text evidence="4">Part of a sulfur-relay system required for 2-thiolation of 5-methylaminomethyl-2-thiouridine (mnm(5)s(2)U) at tRNA wobble positions. Could accept sulfur from TusD.</text>
</comment>
<comment type="similarity">
    <text evidence="6">Belongs to the dsrC/tusE family.</text>
</comment>
<dbReference type="Gene3D" id="3.30.1420.10">
    <property type="match status" value="1"/>
</dbReference>
<keyword evidence="2" id="KW-0963">Cytoplasm</keyword>
<dbReference type="PANTHER" id="PTHR37010">
    <property type="entry name" value="SULFURTRANSFERASE TUSE"/>
    <property type="match status" value="1"/>
</dbReference>
<dbReference type="FunFam" id="1.10.10.370:FF:000001">
    <property type="entry name" value="Sulfurtransferase"/>
    <property type="match status" value="1"/>
</dbReference>
<gene>
    <name evidence="8" type="ORF">A35E_00167</name>
</gene>
<keyword evidence="3 6" id="KW-0808">Transferase</keyword>
<dbReference type="InterPro" id="IPR025526">
    <property type="entry name" value="DsrC-like_dom_sf"/>
</dbReference>
<dbReference type="RefSeq" id="WP_014888775.1">
    <property type="nucleotide sequence ID" value="NC_018420.1"/>
</dbReference>
<evidence type="ECO:0000256" key="1">
    <source>
        <dbReference type="ARBA" id="ARBA00004496"/>
    </source>
</evidence>
<evidence type="ECO:0000256" key="6">
    <source>
        <dbReference type="PIRNR" id="PIRNR006223"/>
    </source>
</evidence>
<dbReference type="EC" id="2.8.1.-" evidence="6"/>
<feature type="active site" description="Cysteine persulfide intermediate" evidence="7">
    <location>
        <position position="107"/>
    </location>
</feature>
<evidence type="ECO:0000313" key="9">
    <source>
        <dbReference type="Proteomes" id="UP000003937"/>
    </source>
</evidence>
<comment type="subunit">
    <text evidence="5">Interacts with the TusBCD complex. Interacts with MnmA.</text>
</comment>
<dbReference type="OrthoDB" id="9786347at2"/>
<evidence type="ECO:0000256" key="4">
    <source>
        <dbReference type="ARBA" id="ARBA00025277"/>
    </source>
</evidence>
<comment type="subcellular location">
    <subcellularLocation>
        <location evidence="1">Cytoplasm</location>
    </subcellularLocation>
</comment>
<dbReference type="Gene3D" id="1.10.10.370">
    <property type="entry name" value="DsrC-like protein, C-terminal domain"/>
    <property type="match status" value="1"/>
</dbReference>
<dbReference type="GO" id="GO:0016740">
    <property type="term" value="F:transferase activity"/>
    <property type="evidence" value="ECO:0007669"/>
    <property type="project" value="UniProtKB-KW"/>
</dbReference>
<name>J3YSZ5_9ENTR</name>
<reference evidence="8 9" key="1">
    <citation type="journal article" date="2012" name="Mol. Biol. Evol.">
        <title>Genome reduction and co-evolution between the primary and secondary bacterial symbionts of psyllids.</title>
        <authorList>
            <person name="Sloan D.B."/>
            <person name="Moran N.A."/>
        </authorList>
    </citation>
    <scope>NUCLEOTIDE SEQUENCE [LARGE SCALE GENOMIC DNA]</scope>
    <source>
        <strain evidence="8">Hcub_S</strain>
    </source>
</reference>
<proteinExistence type="inferred from homology"/>
<dbReference type="EMBL" id="CP003547">
    <property type="protein sequence ID" value="AFP85478.1"/>
    <property type="molecule type" value="Genomic_DNA"/>
</dbReference>
<evidence type="ECO:0000256" key="7">
    <source>
        <dbReference type="PIRSR" id="PIRSR006223-50"/>
    </source>
</evidence>
<evidence type="ECO:0000313" key="8">
    <source>
        <dbReference type="EMBL" id="AFP85478.1"/>
    </source>
</evidence>
<dbReference type="InterPro" id="IPR007453">
    <property type="entry name" value="DsrC/TusE"/>
</dbReference>
<dbReference type="GO" id="GO:0002143">
    <property type="term" value="P:tRNA wobble position uridine thiolation"/>
    <property type="evidence" value="ECO:0007669"/>
    <property type="project" value="TreeGrafter"/>
</dbReference>
<evidence type="ECO:0000256" key="3">
    <source>
        <dbReference type="ARBA" id="ARBA00022679"/>
    </source>
</evidence>
<organism evidence="8 9">
    <name type="scientific">secondary endosymbiont of Heteropsylla cubana</name>
    <dbReference type="NCBI Taxonomy" id="134287"/>
    <lineage>
        <taxon>Bacteria</taxon>
        <taxon>Pseudomonadati</taxon>
        <taxon>Pseudomonadota</taxon>
        <taxon>Gammaproteobacteria</taxon>
        <taxon>Enterobacterales</taxon>
        <taxon>Enterobacteriaceae</taxon>
        <taxon>aphid secondary symbionts</taxon>
    </lineage>
</organism>
<dbReference type="PANTHER" id="PTHR37010:SF1">
    <property type="entry name" value="SULFURTRANSFERASE TUSE"/>
    <property type="match status" value="1"/>
</dbReference>
<dbReference type="HOGENOM" id="CLU_153199_1_0_6"/>
<evidence type="ECO:0000256" key="5">
    <source>
        <dbReference type="ARBA" id="ARBA00025918"/>
    </source>
</evidence>
<dbReference type="NCBIfam" id="TIGR03342">
    <property type="entry name" value="dsrC_tusE_dsvC"/>
    <property type="match status" value="1"/>
</dbReference>
<dbReference type="InterPro" id="IPR042072">
    <property type="entry name" value="DsrC-like_C"/>
</dbReference>
<keyword evidence="9" id="KW-1185">Reference proteome</keyword>
<dbReference type="AlphaFoldDB" id="J3YSZ5"/>
<dbReference type="InterPro" id="IPR043163">
    <property type="entry name" value="DsrC-like_N"/>
</dbReference>
<dbReference type="PATRIC" id="fig|134287.3.peg.156"/>
<sequence>MNINYRKIKTDSEGYLIYSQEWSKYLAEEIARRENITLSKAHWEVIYFIREFYYKYNTSPTMRMLVKCMEKTYGPEKGNSLYLFHLFPQGPAKQATKIAGLPKPVRCL</sequence>